<protein>
    <submittedName>
        <fullName evidence="2">NRDE family protein</fullName>
    </submittedName>
</protein>
<reference evidence="2 3" key="1">
    <citation type="submission" date="2023-06" db="EMBL/GenBank/DDBJ databases">
        <title>Alkalimonas sp., MEB004 an alkaliphilic bacterium isolated from Lonar Lake, India.</title>
        <authorList>
            <person name="Joshi A."/>
            <person name="Thite S."/>
        </authorList>
    </citation>
    <scope>NUCLEOTIDE SEQUENCE [LARGE SCALE GENOMIC DNA]</scope>
    <source>
        <strain evidence="2 3">MEB004</strain>
    </source>
</reference>
<comment type="caution">
    <text evidence="2">The sequence shown here is derived from an EMBL/GenBank/DDBJ whole genome shotgun (WGS) entry which is preliminary data.</text>
</comment>
<feature type="domain" description="Putative acyltransferase ACT14924-like acyltransferase" evidence="1">
    <location>
        <begin position="262"/>
        <end position="515"/>
    </location>
</feature>
<dbReference type="Pfam" id="PF05742">
    <property type="entry name" value="TANGO2"/>
    <property type="match status" value="1"/>
</dbReference>
<name>A0ABU7JF92_9GAMM</name>
<proteinExistence type="predicted"/>
<dbReference type="RefSeq" id="WP_330087497.1">
    <property type="nucleotide sequence ID" value="NZ_JAUGZK010000004.1"/>
</dbReference>
<dbReference type="EMBL" id="JAUGZK010000004">
    <property type="protein sequence ID" value="MEE2024170.1"/>
    <property type="molecule type" value="Genomic_DNA"/>
</dbReference>
<accession>A0ABU7JF92</accession>
<organism evidence="2 3">
    <name type="scientific">Alkalimonas mucilaginosa</name>
    <dbReference type="NCBI Taxonomy" id="3057676"/>
    <lineage>
        <taxon>Bacteria</taxon>
        <taxon>Pseudomonadati</taxon>
        <taxon>Pseudomonadota</taxon>
        <taxon>Gammaproteobacteria</taxon>
        <taxon>Alkalimonas</taxon>
    </lineage>
</organism>
<evidence type="ECO:0000313" key="2">
    <source>
        <dbReference type="EMBL" id="MEE2024170.1"/>
    </source>
</evidence>
<dbReference type="Proteomes" id="UP001339167">
    <property type="component" value="Unassembled WGS sequence"/>
</dbReference>
<evidence type="ECO:0000259" key="1">
    <source>
        <dbReference type="Pfam" id="PF19576"/>
    </source>
</evidence>
<dbReference type="InterPro" id="IPR008551">
    <property type="entry name" value="TANGO2"/>
</dbReference>
<evidence type="ECO:0000313" key="3">
    <source>
        <dbReference type="Proteomes" id="UP001339167"/>
    </source>
</evidence>
<sequence length="536" mass="60563">MCTLSWWYQQGQLHILFNRDERKNRARAHAPQRISRQGVDAIMPIDPDGGGSWVAANDQGQVFCLLNDYAAAYQPAPGIRRSRGLLLKALAHSLDWQALDAMLQPEQLGCYAPFRLLLFVGQQEPLLWHWDGSQLRQQLAPSSPLSSSSALSGLIPRLRAWHWQRVMARSPSLQTLQRLHRKAAPFGAFSGIAMQRSLVQTVSITQLTIKAGSICMQYWDGHPSMHQAGDSHSLELPLRKQLLAERSFSSRLDVEALFRRYSPALADQLTGWQWALLRWLLAEKPFNQGLQPLNQQPAERFFDVALQCLRLRPDIIACRWPVSSSRPVFVCNHPTGGIDGLLLISVLQKRYPNLQVLANEALTEVQQLAGRMVPIPVFAKPKDALPWVQAAFASDAPLLIFPAGRTARKGGKGQLDDGNWAKLTVTLARRQQRSLTVLHLQSQNSTWFYTLAWLRTRLGIQANLEMLLLVREMLKPANRTPRLYVDIPMHAVELDALADTDRQRIAWLKRRCYQLPTIYQEEPDADGKPSCSRRAG</sequence>
<dbReference type="InterPro" id="IPR045746">
    <property type="entry name" value="ACT14924-like_Acyltransf_dom"/>
</dbReference>
<keyword evidence="3" id="KW-1185">Reference proteome</keyword>
<gene>
    <name evidence="2" type="ORF">QWF21_07905</name>
</gene>
<dbReference type="Pfam" id="PF19576">
    <property type="entry name" value="Acyltransf_2"/>
    <property type="match status" value="1"/>
</dbReference>